<proteinExistence type="predicted"/>
<evidence type="ECO:0000313" key="3">
    <source>
        <dbReference type="EMBL" id="GMN28376.1"/>
    </source>
</evidence>
<feature type="region of interest" description="Disordered" evidence="1">
    <location>
        <begin position="47"/>
        <end position="143"/>
    </location>
</feature>
<dbReference type="PANTHER" id="PTHR33499:SF11">
    <property type="entry name" value="NO APICAL MERISTEM-ASSOCIATED C-TERMINAL DOMAIN-CONTAINING PROTEIN"/>
    <property type="match status" value="1"/>
</dbReference>
<evidence type="ECO:0008006" key="5">
    <source>
        <dbReference type="Google" id="ProtNLM"/>
    </source>
</evidence>
<dbReference type="EMBL" id="BTGU01001727">
    <property type="protein sequence ID" value="GMN28376.1"/>
    <property type="molecule type" value="Genomic_DNA"/>
</dbReference>
<sequence length="486" mass="54693">MAHQFDNRYLTLPKFVIDCVERRFAAGEDAEWSGGLEAASTRWRTLGYGAMPPKKRTPTPAPTPSGMPSKFPTNPTNYPPISGTSTLTPSTPRTIPSTSTSIVPPATVTPSESFSPTGQQDPTSSAPPKKRTRGPNRSKGMSHFISQGEKLNVAYKQGELHPYGKNASRLASEIGIIVRDHAPLKVKGWSKVDDVDKEIIYTRIKGKFNLNLSDPDLMKIIDSHCSNRYKNYRSSMHGYYKDMVKNGEDPRAHPPSNMRSTEDWEWLCDNIFSNPQWLNRSNASVRNRGKLPHVHRGGSKSFIAHRTQEVIREVLSSPTVVVYEISDDIVELGRIELFRNTHWNAAHGWINEEAASRYNSLLELRQQREDNNEVVDEAAICAQVLGCERNGYIPGLGPIPRKGHTQTSSQVEAQIQQRVGDMADQMRMDFQRERNEMVTTLRRQLRDELLEEVRREMIALMNGPDEHPSTPYQQQPPPPPPPAPAV</sequence>
<dbReference type="EMBL" id="BTGU01001660">
    <property type="protein sequence ID" value="GMN27267.1"/>
    <property type="molecule type" value="Genomic_DNA"/>
</dbReference>
<reference evidence="2" key="1">
    <citation type="submission" date="2023-07" db="EMBL/GenBank/DDBJ databases">
        <title>draft genome sequence of fig (Ficus carica).</title>
        <authorList>
            <person name="Takahashi T."/>
            <person name="Nishimura K."/>
        </authorList>
    </citation>
    <scope>NUCLEOTIDE SEQUENCE</scope>
</reference>
<keyword evidence="4" id="KW-1185">Reference proteome</keyword>
<feature type="compositionally biased region" description="Pro residues" evidence="1">
    <location>
        <begin position="474"/>
        <end position="486"/>
    </location>
</feature>
<protein>
    <recommendedName>
        <fullName evidence="5">Transposase, Ptta/En/Spm, plant</fullName>
    </recommendedName>
</protein>
<evidence type="ECO:0000256" key="1">
    <source>
        <dbReference type="SAM" id="MobiDB-lite"/>
    </source>
</evidence>
<accession>A0AA88CS22</accession>
<feature type="region of interest" description="Disordered" evidence="1">
    <location>
        <begin position="460"/>
        <end position="486"/>
    </location>
</feature>
<dbReference type="AlphaFoldDB" id="A0AA88CS22"/>
<dbReference type="PANTHER" id="PTHR33499">
    <property type="entry name" value="OS12G0282400 PROTEIN-RELATED"/>
    <property type="match status" value="1"/>
</dbReference>
<feature type="compositionally biased region" description="Polar residues" evidence="1">
    <location>
        <begin position="112"/>
        <end position="126"/>
    </location>
</feature>
<organism evidence="2 4">
    <name type="scientific">Ficus carica</name>
    <name type="common">Common fig</name>
    <dbReference type="NCBI Taxonomy" id="3494"/>
    <lineage>
        <taxon>Eukaryota</taxon>
        <taxon>Viridiplantae</taxon>
        <taxon>Streptophyta</taxon>
        <taxon>Embryophyta</taxon>
        <taxon>Tracheophyta</taxon>
        <taxon>Spermatophyta</taxon>
        <taxon>Magnoliopsida</taxon>
        <taxon>eudicotyledons</taxon>
        <taxon>Gunneridae</taxon>
        <taxon>Pentapetalae</taxon>
        <taxon>rosids</taxon>
        <taxon>fabids</taxon>
        <taxon>Rosales</taxon>
        <taxon>Moraceae</taxon>
        <taxon>Ficeae</taxon>
        <taxon>Ficus</taxon>
    </lineage>
</organism>
<evidence type="ECO:0000313" key="4">
    <source>
        <dbReference type="Proteomes" id="UP001187192"/>
    </source>
</evidence>
<comment type="caution">
    <text evidence="2">The sequence shown here is derived from an EMBL/GenBank/DDBJ whole genome shotgun (WGS) entry which is preliminary data.</text>
</comment>
<gene>
    <name evidence="2" type="ORF">TIFTF001_041007</name>
    <name evidence="3" type="ORF">TIFTF001_041160</name>
</gene>
<dbReference type="Proteomes" id="UP001187192">
    <property type="component" value="Unassembled WGS sequence"/>
</dbReference>
<name>A0AA88CS22_FICCA</name>
<evidence type="ECO:0000313" key="2">
    <source>
        <dbReference type="EMBL" id="GMN27267.1"/>
    </source>
</evidence>
<feature type="compositionally biased region" description="Low complexity" evidence="1">
    <location>
        <begin position="79"/>
        <end position="111"/>
    </location>
</feature>